<dbReference type="Gene3D" id="3.60.20.10">
    <property type="entry name" value="Glutamine Phosphoribosylpyrophosphate, subunit 1, domain 1"/>
    <property type="match status" value="1"/>
</dbReference>
<dbReference type="GO" id="GO:0005737">
    <property type="term" value="C:cytoplasm"/>
    <property type="evidence" value="ECO:0007669"/>
    <property type="project" value="TreeGrafter"/>
</dbReference>
<dbReference type="GO" id="GO:0005634">
    <property type="term" value="C:nucleus"/>
    <property type="evidence" value="ECO:0007669"/>
    <property type="project" value="UniProtKB-SubCell"/>
</dbReference>
<evidence type="ECO:0000256" key="3">
    <source>
        <dbReference type="ARBA" id="ARBA00022942"/>
    </source>
</evidence>
<keyword evidence="2" id="KW-0963">Cytoplasm</keyword>
<dbReference type="GO" id="GO:0005839">
    <property type="term" value="C:proteasome core complex"/>
    <property type="evidence" value="ECO:0007669"/>
    <property type="project" value="InterPro"/>
</dbReference>
<dbReference type="GO" id="GO:0051603">
    <property type="term" value="P:proteolysis involved in protein catabolic process"/>
    <property type="evidence" value="ECO:0007669"/>
    <property type="project" value="InterPro"/>
</dbReference>
<dbReference type="InterPro" id="IPR001353">
    <property type="entry name" value="Proteasome_sua/b"/>
</dbReference>
<evidence type="ECO:0000256" key="1">
    <source>
        <dbReference type="ARBA" id="ARBA00004123"/>
    </source>
</evidence>
<sequence>MNSVCMRIKLGQVKIVDTVAAAPARTEMVPQWDQRALIVYPGCAPCSLCLPPCLTAGPACSRCLPWLRSLFSLSPSLSNSGTSVLSLFTLAALLILSRNQRALVVYPGCSPCSLCLPPCLAGRQWTFYLTGGLEGGGRKRHVWRGLDPFYSGLLILETEDSRPLAITNPIYTHSAIAVVYSVLSSRLMSPRVPSASVWTGVYIVWTGVSSVWARATSEQVGASAGVMRAFVDRSIVAIAGEDYAIIASDTRLSSGFSIYTREQSKLFKLSDVTVLGATGCWCDTLTLTRILEARLQMYLHEHQKCMSTPAVAQMLSTMLYYKRFFPYYVSNILAGLDEEGRGCVYSYDPIGHCERSKFRAGGSAGALLQPLLDNQVGLKNMENVVVEPIAKEKALAILKDVFISAAERDIYTGDSILINIINKAGVTEEKFQLRRD</sequence>
<keyword evidence="4" id="KW-0539">Nucleus</keyword>
<dbReference type="SUPFAM" id="SSF56235">
    <property type="entry name" value="N-terminal nucleophile aminohydrolases (Ntn hydrolases)"/>
    <property type="match status" value="1"/>
</dbReference>
<comment type="subunit">
    <text evidence="5">The 26S proteasome consists of a 20S proteasome core and two 19S regulatory subunits. The 20S proteasome core is composed of 28 subunits that are arranged in four stacked rings, resulting in a barrel-shaped structure. The two end rings are each formed by seven alpha subunits, and the two central rings are each formed by seven beta subunits. The catalytic chamber with the active sites is on the inside of the barrel.</text>
</comment>
<gene>
    <name evidence="6" type="ORF">TDIB3V08_LOCUS10866</name>
</gene>
<dbReference type="PROSITE" id="PS51476">
    <property type="entry name" value="PROTEASOME_BETA_2"/>
    <property type="match status" value="1"/>
</dbReference>
<accession>A0A7R8VU30</accession>
<dbReference type="CDD" id="cd03757">
    <property type="entry name" value="proteasome_beta_type_1"/>
    <property type="match status" value="1"/>
</dbReference>
<dbReference type="AlphaFoldDB" id="A0A7R8VU30"/>
<proteinExistence type="predicted"/>
<evidence type="ECO:0000256" key="5">
    <source>
        <dbReference type="ARBA" id="ARBA00026071"/>
    </source>
</evidence>
<keyword evidence="3" id="KW-0647">Proteasome</keyword>
<evidence type="ECO:0000256" key="4">
    <source>
        <dbReference type="ARBA" id="ARBA00023242"/>
    </source>
</evidence>
<dbReference type="PANTHER" id="PTHR32194">
    <property type="entry name" value="METALLOPROTEASE TLDD"/>
    <property type="match status" value="1"/>
</dbReference>
<evidence type="ECO:0008006" key="7">
    <source>
        <dbReference type="Google" id="ProtNLM"/>
    </source>
</evidence>
<comment type="subcellular location">
    <subcellularLocation>
        <location evidence="1">Nucleus</location>
    </subcellularLocation>
</comment>
<dbReference type="PANTHER" id="PTHR32194:SF2">
    <property type="entry name" value="PROTEASOME SUBUNIT BETA TYPE-1"/>
    <property type="match status" value="1"/>
</dbReference>
<evidence type="ECO:0000256" key="2">
    <source>
        <dbReference type="ARBA" id="ARBA00022490"/>
    </source>
</evidence>
<name>A0A7R8VU30_TIMDO</name>
<organism evidence="6">
    <name type="scientific">Timema douglasi</name>
    <name type="common">Walking stick</name>
    <dbReference type="NCBI Taxonomy" id="61478"/>
    <lineage>
        <taxon>Eukaryota</taxon>
        <taxon>Metazoa</taxon>
        <taxon>Ecdysozoa</taxon>
        <taxon>Arthropoda</taxon>
        <taxon>Hexapoda</taxon>
        <taxon>Insecta</taxon>
        <taxon>Pterygota</taxon>
        <taxon>Neoptera</taxon>
        <taxon>Polyneoptera</taxon>
        <taxon>Phasmatodea</taxon>
        <taxon>Timematodea</taxon>
        <taxon>Timematoidea</taxon>
        <taxon>Timematidae</taxon>
        <taxon>Timema</taxon>
    </lineage>
</organism>
<dbReference type="Pfam" id="PF00227">
    <property type="entry name" value="Proteasome"/>
    <property type="match status" value="1"/>
</dbReference>
<dbReference type="InterPro" id="IPR029055">
    <property type="entry name" value="Ntn_hydrolases_N"/>
</dbReference>
<dbReference type="InterPro" id="IPR023333">
    <property type="entry name" value="Proteasome_suB-type"/>
</dbReference>
<dbReference type="FunFam" id="3.60.20.10:FF:000033">
    <property type="entry name" value="Proteasome subunit beta"/>
    <property type="match status" value="1"/>
</dbReference>
<evidence type="ECO:0000313" key="6">
    <source>
        <dbReference type="EMBL" id="CAD7204710.1"/>
    </source>
</evidence>
<protein>
    <recommendedName>
        <fullName evidence="7">Proteasome subunit beta type</fullName>
    </recommendedName>
</protein>
<dbReference type="EMBL" id="OA572976">
    <property type="protein sequence ID" value="CAD7204710.1"/>
    <property type="molecule type" value="Genomic_DNA"/>
</dbReference>
<reference evidence="6" key="1">
    <citation type="submission" date="2020-11" db="EMBL/GenBank/DDBJ databases">
        <authorList>
            <person name="Tran Van P."/>
        </authorList>
    </citation>
    <scope>NUCLEOTIDE SEQUENCE</scope>
</reference>